<reference evidence="3" key="2">
    <citation type="submission" date="2022-01" db="EMBL/GenBank/DDBJ databases">
        <authorList>
            <person name="Yamashiro T."/>
            <person name="Shiraishi A."/>
            <person name="Satake H."/>
            <person name="Nakayama K."/>
        </authorList>
    </citation>
    <scope>NUCLEOTIDE SEQUENCE</scope>
</reference>
<protein>
    <submittedName>
        <fullName evidence="3">Retrovirus-related pol polyprotein from transposon TNT 1-94</fullName>
    </submittedName>
</protein>
<dbReference type="InterPro" id="IPR013103">
    <property type="entry name" value="RVT_2"/>
</dbReference>
<accession>A0ABQ4YE71</accession>
<dbReference type="CDD" id="cd09272">
    <property type="entry name" value="RNase_HI_RT_Ty1"/>
    <property type="match status" value="1"/>
</dbReference>
<dbReference type="PANTHER" id="PTHR35317:SF27">
    <property type="entry name" value="RETROVIRUS-RELATED POL POLYPROTEIN FROM TRANSPOSON TNT 1-94"/>
    <property type="match status" value="1"/>
</dbReference>
<gene>
    <name evidence="3" type="ORF">Tco_0725137</name>
</gene>
<organism evidence="3 4">
    <name type="scientific">Tanacetum coccineum</name>
    <dbReference type="NCBI Taxonomy" id="301880"/>
    <lineage>
        <taxon>Eukaryota</taxon>
        <taxon>Viridiplantae</taxon>
        <taxon>Streptophyta</taxon>
        <taxon>Embryophyta</taxon>
        <taxon>Tracheophyta</taxon>
        <taxon>Spermatophyta</taxon>
        <taxon>Magnoliopsida</taxon>
        <taxon>eudicotyledons</taxon>
        <taxon>Gunneridae</taxon>
        <taxon>Pentapetalae</taxon>
        <taxon>asterids</taxon>
        <taxon>campanulids</taxon>
        <taxon>Asterales</taxon>
        <taxon>Asteraceae</taxon>
        <taxon>Asteroideae</taxon>
        <taxon>Anthemideae</taxon>
        <taxon>Anthemidinae</taxon>
        <taxon>Tanacetum</taxon>
    </lineage>
</organism>
<comment type="caution">
    <text evidence="3">The sequence shown here is derived from an EMBL/GenBank/DDBJ whole genome shotgun (WGS) entry which is preliminary data.</text>
</comment>
<dbReference type="EMBL" id="BQNB010010291">
    <property type="protein sequence ID" value="GJS75256.1"/>
    <property type="molecule type" value="Genomic_DNA"/>
</dbReference>
<keyword evidence="4" id="KW-1185">Reference proteome</keyword>
<evidence type="ECO:0000259" key="2">
    <source>
        <dbReference type="Pfam" id="PF22936"/>
    </source>
</evidence>
<dbReference type="Pfam" id="PF07727">
    <property type="entry name" value="RVT_2"/>
    <property type="match status" value="1"/>
</dbReference>
<evidence type="ECO:0000259" key="1">
    <source>
        <dbReference type="Pfam" id="PF07727"/>
    </source>
</evidence>
<evidence type="ECO:0000313" key="3">
    <source>
        <dbReference type="EMBL" id="GJS75256.1"/>
    </source>
</evidence>
<dbReference type="PANTHER" id="PTHR35317">
    <property type="entry name" value="OS04G0629600 PROTEIN"/>
    <property type="match status" value="1"/>
</dbReference>
<feature type="domain" description="Reverse transcriptase Ty1/copia-type" evidence="1">
    <location>
        <begin position="343"/>
        <end position="384"/>
    </location>
</feature>
<evidence type="ECO:0000313" key="4">
    <source>
        <dbReference type="Proteomes" id="UP001151760"/>
    </source>
</evidence>
<feature type="domain" description="Retrovirus-related Pol polyprotein from transposon TNT 1-94-like beta-barrel" evidence="2">
    <location>
        <begin position="165"/>
        <end position="216"/>
    </location>
</feature>
<sequence length="492" mass="57313">MDLETLKAVWDKLQETFEGTDRGKAVRLLTLKREFELLRMKDDVKYYSARMMDVVNQTRLHGEVVKDQKVAEKMIKSVPQSFYSKISQHLWKRKFQHRNNSDSTSQNSSSTSKKFGHLEKYCRAKKAHNNTQGIHQANVSEEDQVDNEHLFIASHLDKHPNSLTWLMDSGCTSRMTPERSFFISLDTKDNLRVKLGDRRYTRAKGRCTIAINTKKAIMLDVANASAFSVNEDDSMKWHNIFGHFNYSLFKHMNTTKLVRDMPPISEVNIPEFDIEDTNDTDVLRTRPLVDVYESCNLILEPESYMEASKHSEWIDAMKAELEMIKKNNTWKLVDLPKGKNAIVLLAIAAQRNWKSHHLDVKFVFLNGELEEEIYVKQPEVFEEEFKFGTTILFFGMKTKQLLNEVHISQRKYANDNKSLIAIAENPVQHGRTKYINVKYHAIREAERNREVKLKYCTSETQLADMLTKSINGKKLNYFKARLIRSNNNLKEC</sequence>
<name>A0ABQ4YE71_9ASTR</name>
<reference evidence="3" key="1">
    <citation type="journal article" date="2022" name="Int. J. Mol. Sci.">
        <title>Draft Genome of Tanacetum Coccineum: Genomic Comparison of Closely Related Tanacetum-Family Plants.</title>
        <authorList>
            <person name="Yamashiro T."/>
            <person name="Shiraishi A."/>
            <person name="Nakayama K."/>
            <person name="Satake H."/>
        </authorList>
    </citation>
    <scope>NUCLEOTIDE SEQUENCE</scope>
</reference>
<dbReference type="Pfam" id="PF14223">
    <property type="entry name" value="Retrotran_gag_2"/>
    <property type="match status" value="1"/>
</dbReference>
<dbReference type="InterPro" id="IPR054722">
    <property type="entry name" value="PolX-like_BBD"/>
</dbReference>
<dbReference type="Pfam" id="PF22936">
    <property type="entry name" value="Pol_BBD"/>
    <property type="match status" value="1"/>
</dbReference>
<dbReference type="Proteomes" id="UP001151760">
    <property type="component" value="Unassembled WGS sequence"/>
</dbReference>
<proteinExistence type="predicted"/>